<reference evidence="2" key="1">
    <citation type="journal article" date="2019" name="Int. J. Syst. Evol. Microbiol.">
        <title>The Global Catalogue of Microorganisms (GCM) 10K type strain sequencing project: providing services to taxonomists for standard genome sequencing and annotation.</title>
        <authorList>
            <consortium name="The Broad Institute Genomics Platform"/>
            <consortium name="The Broad Institute Genome Sequencing Center for Infectious Disease"/>
            <person name="Wu L."/>
            <person name="Ma J."/>
        </authorList>
    </citation>
    <scope>NUCLEOTIDE SEQUENCE [LARGE SCALE GENOMIC DNA]</scope>
    <source>
        <strain evidence="2">JCM 30071</strain>
    </source>
</reference>
<comment type="caution">
    <text evidence="1">The sequence shown here is derived from an EMBL/GenBank/DDBJ whole genome shotgun (WGS) entry which is preliminary data.</text>
</comment>
<keyword evidence="2" id="KW-1185">Reference proteome</keyword>
<dbReference type="InterPro" id="IPR058600">
    <property type="entry name" value="YhjD-like"/>
</dbReference>
<protein>
    <submittedName>
        <fullName evidence="1">Uncharacterized protein</fullName>
    </submittedName>
</protein>
<dbReference type="Pfam" id="PF26325">
    <property type="entry name" value="YhjD"/>
    <property type="match status" value="1"/>
</dbReference>
<dbReference type="Proteomes" id="UP000634435">
    <property type="component" value="Unassembled WGS sequence"/>
</dbReference>
<dbReference type="RefSeq" id="WP_188944333.1">
    <property type="nucleotide sequence ID" value="NZ_BMPN01000012.1"/>
</dbReference>
<proteinExistence type="predicted"/>
<dbReference type="EMBL" id="BMPN01000012">
    <property type="protein sequence ID" value="GGJ76416.1"/>
    <property type="molecule type" value="Genomic_DNA"/>
</dbReference>
<evidence type="ECO:0000313" key="1">
    <source>
        <dbReference type="EMBL" id="GGJ76416.1"/>
    </source>
</evidence>
<sequence>MNDELKQLAQDFIILPFVLKVFKQDKKRFSKLKTANVYLSMIDALIERIHTELTATKQKLYTKYLLDIKRIGNTTYRWNSRGNSGTIKYSSEDLREMTREIMRRYMKGTKFELTHTGW</sequence>
<evidence type="ECO:0000313" key="2">
    <source>
        <dbReference type="Proteomes" id="UP000634435"/>
    </source>
</evidence>
<name>A0ABQ2E1J3_9BACI</name>
<gene>
    <name evidence="1" type="ORF">GCM10007111_42520</name>
</gene>
<accession>A0ABQ2E1J3</accession>
<organism evidence="1 2">
    <name type="scientific">Virgibacillus kapii</name>
    <dbReference type="NCBI Taxonomy" id="1638645"/>
    <lineage>
        <taxon>Bacteria</taxon>
        <taxon>Bacillati</taxon>
        <taxon>Bacillota</taxon>
        <taxon>Bacilli</taxon>
        <taxon>Bacillales</taxon>
        <taxon>Bacillaceae</taxon>
        <taxon>Virgibacillus</taxon>
    </lineage>
</organism>